<feature type="domain" description="Myb-like" evidence="2">
    <location>
        <begin position="6"/>
        <end position="57"/>
    </location>
</feature>
<protein>
    <submittedName>
        <fullName evidence="4">Uncharacterized protein</fullName>
    </submittedName>
</protein>
<dbReference type="Proteomes" id="UP000019384">
    <property type="component" value="Unassembled WGS sequence"/>
</dbReference>
<dbReference type="InterPro" id="IPR017930">
    <property type="entry name" value="Myb_dom"/>
</dbReference>
<gene>
    <name evidence="4" type="ORF">KUCA_T00000069001</name>
</gene>
<feature type="compositionally biased region" description="Low complexity" evidence="1">
    <location>
        <begin position="365"/>
        <end position="413"/>
    </location>
</feature>
<dbReference type="GO" id="GO:0045944">
    <property type="term" value="P:positive regulation of transcription by RNA polymerase II"/>
    <property type="evidence" value="ECO:0007669"/>
    <property type="project" value="TreeGrafter"/>
</dbReference>
<dbReference type="InterPro" id="IPR050560">
    <property type="entry name" value="MYB_TF"/>
</dbReference>
<evidence type="ECO:0000259" key="2">
    <source>
        <dbReference type="PROSITE" id="PS50090"/>
    </source>
</evidence>
<dbReference type="Gene3D" id="1.10.10.60">
    <property type="entry name" value="Homeodomain-like"/>
    <property type="match status" value="2"/>
</dbReference>
<feature type="compositionally biased region" description="Low complexity" evidence="1">
    <location>
        <begin position="298"/>
        <end position="313"/>
    </location>
</feature>
<dbReference type="OrthoDB" id="2143914at2759"/>
<dbReference type="SMART" id="SM00717">
    <property type="entry name" value="SANT"/>
    <property type="match status" value="2"/>
</dbReference>
<dbReference type="GO" id="GO:0000278">
    <property type="term" value="P:mitotic cell cycle"/>
    <property type="evidence" value="ECO:0007669"/>
    <property type="project" value="TreeGrafter"/>
</dbReference>
<feature type="compositionally biased region" description="Polar residues" evidence="1">
    <location>
        <begin position="116"/>
        <end position="128"/>
    </location>
</feature>
<dbReference type="PROSITE" id="PS51294">
    <property type="entry name" value="HTH_MYB"/>
    <property type="match status" value="2"/>
</dbReference>
<evidence type="ECO:0000313" key="5">
    <source>
        <dbReference type="Proteomes" id="UP000019384"/>
    </source>
</evidence>
<dbReference type="GO" id="GO:0000978">
    <property type="term" value="F:RNA polymerase II cis-regulatory region sequence-specific DNA binding"/>
    <property type="evidence" value="ECO:0007669"/>
    <property type="project" value="TreeGrafter"/>
</dbReference>
<feature type="domain" description="HTH myb-type" evidence="3">
    <location>
        <begin position="62"/>
        <end position="112"/>
    </location>
</feature>
<keyword evidence="5" id="KW-1185">Reference proteome</keyword>
<dbReference type="GO" id="GO:0005634">
    <property type="term" value="C:nucleus"/>
    <property type="evidence" value="ECO:0007669"/>
    <property type="project" value="TreeGrafter"/>
</dbReference>
<proteinExistence type="predicted"/>
<dbReference type="RefSeq" id="XP_022456127.1">
    <property type="nucleotide sequence ID" value="XM_022604571.1"/>
</dbReference>
<feature type="region of interest" description="Disordered" evidence="1">
    <location>
        <begin position="298"/>
        <end position="327"/>
    </location>
</feature>
<dbReference type="GeneID" id="34517515"/>
<dbReference type="InterPro" id="IPR001005">
    <property type="entry name" value="SANT/Myb"/>
</dbReference>
<evidence type="ECO:0000313" key="4">
    <source>
        <dbReference type="EMBL" id="CDK24109.1"/>
    </source>
</evidence>
<dbReference type="EMBL" id="HG793125">
    <property type="protein sequence ID" value="CDK24109.1"/>
    <property type="molecule type" value="Genomic_DNA"/>
</dbReference>
<dbReference type="SUPFAM" id="SSF46689">
    <property type="entry name" value="Homeodomain-like"/>
    <property type="match status" value="1"/>
</dbReference>
<evidence type="ECO:0000259" key="3">
    <source>
        <dbReference type="PROSITE" id="PS51294"/>
    </source>
</evidence>
<dbReference type="PANTHER" id="PTHR45614:SF25">
    <property type="entry name" value="MYB PROTEIN"/>
    <property type="match status" value="1"/>
</dbReference>
<dbReference type="Pfam" id="PF00249">
    <property type="entry name" value="Myb_DNA-binding"/>
    <property type="match status" value="2"/>
</dbReference>
<reference evidence="4" key="1">
    <citation type="submission" date="2013-12" db="EMBL/GenBank/DDBJ databases">
        <authorList>
            <person name="Genoscope - CEA"/>
        </authorList>
    </citation>
    <scope>NUCLEOTIDE SEQUENCE</scope>
    <source>
        <strain evidence="4">CBS 1993</strain>
    </source>
</reference>
<feature type="region of interest" description="Disordered" evidence="1">
    <location>
        <begin position="359"/>
        <end position="470"/>
    </location>
</feature>
<dbReference type="InterPro" id="IPR009057">
    <property type="entry name" value="Homeodomain-like_sf"/>
</dbReference>
<reference evidence="4" key="2">
    <citation type="submission" date="2014-02" db="EMBL/GenBank/DDBJ databases">
        <title>Complete DNA sequence of /Kuraishia capsulata/ illustrates novel genomic features among budding yeasts (/Saccharomycotina/).</title>
        <authorList>
            <person name="Morales L."/>
            <person name="Noel B."/>
            <person name="Porcel B."/>
            <person name="Marcet-Houben M."/>
            <person name="Hullo M-F."/>
            <person name="Sacerdot C."/>
            <person name="Tekaia F."/>
            <person name="Leh-Louis V."/>
            <person name="Despons L."/>
            <person name="Khanna V."/>
            <person name="Aury J-M."/>
            <person name="Barbe V."/>
            <person name="Couloux A."/>
            <person name="Labadie K."/>
            <person name="Pelletier E."/>
            <person name="Souciet J-L."/>
            <person name="Boekhout T."/>
            <person name="Gabaldon T."/>
            <person name="Wincker P."/>
            <person name="Dujon B."/>
        </authorList>
    </citation>
    <scope>NUCLEOTIDE SEQUENCE</scope>
    <source>
        <strain evidence="4">CBS 1993</strain>
    </source>
</reference>
<dbReference type="PROSITE" id="PS50090">
    <property type="entry name" value="MYB_LIKE"/>
    <property type="match status" value="2"/>
</dbReference>
<feature type="domain" description="Myb-like" evidence="2">
    <location>
        <begin position="58"/>
        <end position="105"/>
    </location>
</feature>
<feature type="compositionally biased region" description="Basic and acidic residues" evidence="1">
    <location>
        <begin position="440"/>
        <end position="451"/>
    </location>
</feature>
<accession>W6MF17</accession>
<dbReference type="HOGENOM" id="CLU_046302_1_0_1"/>
<feature type="compositionally biased region" description="Low complexity" evidence="1">
    <location>
        <begin position="129"/>
        <end position="140"/>
    </location>
</feature>
<evidence type="ECO:0000256" key="1">
    <source>
        <dbReference type="SAM" id="MobiDB-lite"/>
    </source>
</evidence>
<feature type="region of interest" description="Disordered" evidence="1">
    <location>
        <begin position="107"/>
        <end position="156"/>
    </location>
</feature>
<dbReference type="STRING" id="1382522.W6MF17"/>
<dbReference type="GO" id="GO:0000981">
    <property type="term" value="F:DNA-binding transcription factor activity, RNA polymerase II-specific"/>
    <property type="evidence" value="ECO:0007669"/>
    <property type="project" value="TreeGrafter"/>
</dbReference>
<name>W6MF17_9ASCO</name>
<organism evidence="4 5">
    <name type="scientific">Kuraishia capsulata CBS 1993</name>
    <dbReference type="NCBI Taxonomy" id="1382522"/>
    <lineage>
        <taxon>Eukaryota</taxon>
        <taxon>Fungi</taxon>
        <taxon>Dikarya</taxon>
        <taxon>Ascomycota</taxon>
        <taxon>Saccharomycotina</taxon>
        <taxon>Pichiomycetes</taxon>
        <taxon>Pichiales</taxon>
        <taxon>Pichiaceae</taxon>
        <taxon>Kuraishia</taxon>
    </lineage>
</organism>
<feature type="compositionally biased region" description="Low complexity" evidence="1">
    <location>
        <begin position="421"/>
        <end position="437"/>
    </location>
</feature>
<sequence>MPDSDNQNFRRGPWSPEEDAKLLELIQTYGATNWVRISQTLGTRTPKQSRERFHQNLKPSLNKTPISAQEGAYIEELVAKYGKRWAEIARHLNGRSDNAIKNWWNGGANRRRRASQPVNSTSMHSSLHTTPSQTPTPVQSAGASTPAPPSQGGPTQEVAFKTSIFDQMQPPAQLPPLRNSRSASMDLKMTDVQLPHLPQHLYPQLPPLRNKRKYLEEQSPQQQQPRRHSSAQIGVFNNFSSSSPSLVHTPPLSAWSPFPSSPLSHPQSRNSSISHELISLDSRRSSILDHDVTQTSQLSNLSNLSRSSINSQTQRGSYEDTNAKPQHHFQQEPIVLPHLHNHAPVPQMSQIQFQPLSAHHPLSKSQQPLNSLLNPNLNPQQQLNVQSNPQSQLHSFQPPREQAQQELSQQQVQLPPPRLPQQPVQQAQQAQQAQQSQVHDSQDSIFKKEFTFSESSEEEKSKRMSIQYLM</sequence>
<feature type="domain" description="HTH myb-type" evidence="3">
    <location>
        <begin position="6"/>
        <end position="61"/>
    </location>
</feature>
<dbReference type="CDD" id="cd00167">
    <property type="entry name" value="SANT"/>
    <property type="match status" value="2"/>
</dbReference>
<dbReference type="PANTHER" id="PTHR45614">
    <property type="entry name" value="MYB PROTEIN-RELATED"/>
    <property type="match status" value="1"/>
</dbReference>
<dbReference type="AlphaFoldDB" id="W6MF17"/>